<keyword evidence="3" id="KW-0337">GPI-anchor biosynthesis</keyword>
<dbReference type="EMBL" id="UINC01029214">
    <property type="protein sequence ID" value="SVB11565.1"/>
    <property type="molecule type" value="Genomic_DNA"/>
</dbReference>
<accession>A0A382BCM9</accession>
<evidence type="ECO:0000256" key="8">
    <source>
        <dbReference type="ARBA" id="ARBA00022989"/>
    </source>
</evidence>
<dbReference type="GO" id="GO:0031501">
    <property type="term" value="C:mannosyltransferase complex"/>
    <property type="evidence" value="ECO:0007669"/>
    <property type="project" value="TreeGrafter"/>
</dbReference>
<evidence type="ECO:0000256" key="1">
    <source>
        <dbReference type="ARBA" id="ARBA00004477"/>
    </source>
</evidence>
<dbReference type="PANTHER" id="PTHR12468:SF2">
    <property type="entry name" value="GPI MANNOSYLTRANSFERASE 2"/>
    <property type="match status" value="1"/>
</dbReference>
<dbReference type="GO" id="GO:0000009">
    <property type="term" value="F:alpha-1,6-mannosyltransferase activity"/>
    <property type="evidence" value="ECO:0007669"/>
    <property type="project" value="InterPro"/>
</dbReference>
<evidence type="ECO:0000256" key="2">
    <source>
        <dbReference type="ARBA" id="ARBA00004687"/>
    </source>
</evidence>
<dbReference type="GO" id="GO:0006506">
    <property type="term" value="P:GPI anchor biosynthetic process"/>
    <property type="evidence" value="ECO:0007669"/>
    <property type="project" value="UniProtKB-UniPathway"/>
</dbReference>
<feature type="transmembrane region" description="Helical" evidence="10">
    <location>
        <begin position="78"/>
        <end position="99"/>
    </location>
</feature>
<evidence type="ECO:0000256" key="10">
    <source>
        <dbReference type="SAM" id="Phobius"/>
    </source>
</evidence>
<proteinExistence type="predicted"/>
<comment type="pathway">
    <text evidence="2">Glycolipid biosynthesis; glycosylphosphatidylinositol-anchor biosynthesis.</text>
</comment>
<reference evidence="11" key="1">
    <citation type="submission" date="2018-05" db="EMBL/GenBank/DDBJ databases">
        <authorList>
            <person name="Lanie J.A."/>
            <person name="Ng W.-L."/>
            <person name="Kazmierczak K.M."/>
            <person name="Andrzejewski T.M."/>
            <person name="Davidsen T.M."/>
            <person name="Wayne K.J."/>
            <person name="Tettelin H."/>
            <person name="Glass J.I."/>
            <person name="Rusch D."/>
            <person name="Podicherti R."/>
            <person name="Tsui H.-C.T."/>
            <person name="Winkler M.E."/>
        </authorList>
    </citation>
    <scope>NUCLEOTIDE SEQUENCE</scope>
</reference>
<evidence type="ECO:0000256" key="5">
    <source>
        <dbReference type="ARBA" id="ARBA00022679"/>
    </source>
</evidence>
<gene>
    <name evidence="11" type="ORF">METZ01_LOCUS164419</name>
</gene>
<keyword evidence="8 10" id="KW-1133">Transmembrane helix</keyword>
<evidence type="ECO:0008006" key="12">
    <source>
        <dbReference type="Google" id="ProtNLM"/>
    </source>
</evidence>
<dbReference type="InterPro" id="IPR007315">
    <property type="entry name" value="PIG-V/Gpi18"/>
</dbReference>
<evidence type="ECO:0000313" key="11">
    <source>
        <dbReference type="EMBL" id="SVB11565.1"/>
    </source>
</evidence>
<keyword evidence="5" id="KW-0808">Transferase</keyword>
<sequence>VAARLLVGAGWLVAELLVDGDEPRALGRGLLAWDGDWYRSLMVHGYEGMPLESVRFFPGYVFLSRAVDAVLPGGQATALLVVANLGTLVAMVLLHRLVLVESSDVGVARRAVWALALFPPAFVLVWAYSEGPFLAMVVGCLLLLRRERWWEAALLAAGAALVRPTGALLVVPALCAVARPSVTARGIVGRGAVVMAGPLAAGGYVLWASVHFDEPFAPLTVQRRLRGDPVDPVRRLWEGLGELFGPDALGDGLHIVAV</sequence>
<protein>
    <recommendedName>
        <fullName evidence="12">Glycosyltransferase RgtA/B/C/D-like domain-containing protein</fullName>
    </recommendedName>
</protein>
<dbReference type="AlphaFoldDB" id="A0A382BCM9"/>
<evidence type="ECO:0000256" key="4">
    <source>
        <dbReference type="ARBA" id="ARBA00022676"/>
    </source>
</evidence>
<feature type="transmembrane region" description="Helical" evidence="10">
    <location>
        <begin position="187"/>
        <end position="207"/>
    </location>
</feature>
<keyword evidence="4" id="KW-0328">Glycosyltransferase</keyword>
<evidence type="ECO:0000256" key="9">
    <source>
        <dbReference type="ARBA" id="ARBA00023136"/>
    </source>
</evidence>
<organism evidence="11">
    <name type="scientific">marine metagenome</name>
    <dbReference type="NCBI Taxonomy" id="408172"/>
    <lineage>
        <taxon>unclassified sequences</taxon>
        <taxon>metagenomes</taxon>
        <taxon>ecological metagenomes</taxon>
    </lineage>
</organism>
<dbReference type="UniPathway" id="UPA00196"/>
<keyword evidence="6 10" id="KW-0812">Transmembrane</keyword>
<feature type="transmembrane region" description="Helical" evidence="10">
    <location>
        <begin position="111"/>
        <end position="129"/>
    </location>
</feature>
<comment type="subcellular location">
    <subcellularLocation>
        <location evidence="1">Endoplasmic reticulum membrane</location>
        <topology evidence="1">Multi-pass membrane protein</topology>
    </subcellularLocation>
</comment>
<dbReference type="GO" id="GO:0004376">
    <property type="term" value="F:GPI mannosyltransferase activity"/>
    <property type="evidence" value="ECO:0007669"/>
    <property type="project" value="InterPro"/>
</dbReference>
<feature type="non-terminal residue" evidence="11">
    <location>
        <position position="258"/>
    </location>
</feature>
<feature type="transmembrane region" description="Helical" evidence="10">
    <location>
        <begin position="149"/>
        <end position="175"/>
    </location>
</feature>
<dbReference type="PANTHER" id="PTHR12468">
    <property type="entry name" value="GPI MANNOSYLTRANSFERASE 2"/>
    <property type="match status" value="1"/>
</dbReference>
<evidence type="ECO:0000256" key="7">
    <source>
        <dbReference type="ARBA" id="ARBA00022824"/>
    </source>
</evidence>
<dbReference type="GO" id="GO:0005789">
    <property type="term" value="C:endoplasmic reticulum membrane"/>
    <property type="evidence" value="ECO:0007669"/>
    <property type="project" value="UniProtKB-SubCell"/>
</dbReference>
<evidence type="ECO:0000256" key="6">
    <source>
        <dbReference type="ARBA" id="ARBA00022692"/>
    </source>
</evidence>
<evidence type="ECO:0000256" key="3">
    <source>
        <dbReference type="ARBA" id="ARBA00022502"/>
    </source>
</evidence>
<feature type="non-terminal residue" evidence="11">
    <location>
        <position position="1"/>
    </location>
</feature>
<keyword evidence="7" id="KW-0256">Endoplasmic reticulum</keyword>
<keyword evidence="9 10" id="KW-0472">Membrane</keyword>
<name>A0A382BCM9_9ZZZZ</name>